<dbReference type="EMBL" id="BAABID010000008">
    <property type="protein sequence ID" value="GAA4726626.1"/>
    <property type="molecule type" value="Genomic_DNA"/>
</dbReference>
<dbReference type="Pfam" id="PF00383">
    <property type="entry name" value="dCMP_cyt_deam_1"/>
    <property type="match status" value="1"/>
</dbReference>
<dbReference type="Gene3D" id="3.40.140.10">
    <property type="entry name" value="Cytidine Deaminase, domain 2"/>
    <property type="match status" value="1"/>
</dbReference>
<keyword evidence="6 14" id="KW-0686">Riboflavin biosynthesis</keyword>
<dbReference type="InterPro" id="IPR002125">
    <property type="entry name" value="CMP_dCMP_dom"/>
</dbReference>
<evidence type="ECO:0000256" key="9">
    <source>
        <dbReference type="ARBA" id="ARBA00022857"/>
    </source>
</evidence>
<dbReference type="RefSeq" id="WP_246253558.1">
    <property type="nucleotide sequence ID" value="NZ_BAABID010000008.1"/>
</dbReference>
<dbReference type="PROSITE" id="PS51747">
    <property type="entry name" value="CYT_DCMP_DEAMINASES_2"/>
    <property type="match status" value="1"/>
</dbReference>
<dbReference type="SUPFAM" id="SSF53597">
    <property type="entry name" value="Dihydrofolate reductase-like"/>
    <property type="match status" value="1"/>
</dbReference>
<keyword evidence="9 14" id="KW-0521">NADP</keyword>
<dbReference type="SUPFAM" id="SSF53927">
    <property type="entry name" value="Cytidine deaminase-like"/>
    <property type="match status" value="1"/>
</dbReference>
<sequence>MTTAAAAPTLAPAEHAAMQRALALAATEGISPGPNPRVGCVLLAPDGATLAEGLHRGAGTPHAEVAALAAARAAVGPGTLRGATAVVTLEPCAHTGRTGPCAEALLDAGIARVVYAQADPNPAATGGAARLRAAGADVVGPACPDEARALNPVWTRAMELGRPYVTWKVAASLDGRTAAADGTSRWITSAVARRDTHRLRGAVDTVLVGTGTLLADDPALTVRDADGAHGPQPLRAVMGRRDLPPSTRLAAPGPDGAPAVHLRTRDPRAALADLWERERRHVLLEGGATLAAAFWRAGLVDEVVAYVAPVLLGTGPAAVGDLGITTITGAARLDVTDVAVLEPDPDDLAPPGAARSGAAATNLRLTLTPRKES</sequence>
<comment type="cofactor">
    <cofactor evidence="14">
        <name>Zn(2+)</name>
        <dbReference type="ChEBI" id="CHEBI:29105"/>
    </cofactor>
    <text evidence="14">Binds 1 zinc ion.</text>
</comment>
<protein>
    <recommendedName>
        <fullName evidence="14">Riboflavin biosynthesis protein RibD</fullName>
    </recommendedName>
    <domain>
        <recommendedName>
            <fullName evidence="14">Diaminohydroxyphosphoribosylaminopyrimidine deaminase</fullName>
            <shortName evidence="14">DRAP deaminase</shortName>
            <ecNumber evidence="14">3.5.4.26</ecNumber>
        </recommendedName>
        <alternativeName>
            <fullName evidence="14">Riboflavin-specific deaminase</fullName>
        </alternativeName>
    </domain>
    <domain>
        <recommendedName>
            <fullName evidence="14">5-amino-6-(5-phosphoribosylamino)uracil reductase</fullName>
            <ecNumber evidence="14">1.1.1.193</ecNumber>
        </recommendedName>
        <alternativeName>
            <fullName evidence="14">HTP reductase</fullName>
        </alternativeName>
    </domain>
</protein>
<accession>A0ABP8YE47</accession>
<evidence type="ECO:0000256" key="3">
    <source>
        <dbReference type="ARBA" id="ARBA00004910"/>
    </source>
</evidence>
<reference evidence="18" key="1">
    <citation type="journal article" date="2019" name="Int. J. Syst. Evol. Microbiol.">
        <title>The Global Catalogue of Microorganisms (GCM) 10K type strain sequencing project: providing services to taxonomists for standard genome sequencing and annotation.</title>
        <authorList>
            <consortium name="The Broad Institute Genomics Platform"/>
            <consortium name="The Broad Institute Genome Sequencing Center for Infectious Disease"/>
            <person name="Wu L."/>
            <person name="Ma J."/>
        </authorList>
    </citation>
    <scope>NUCLEOTIDE SEQUENCE [LARGE SCALE GENOMIC DNA]</scope>
    <source>
        <strain evidence="18">JCM 18063</strain>
    </source>
</reference>
<keyword evidence="7 14" id="KW-0479">Metal-binding</keyword>
<comment type="similarity">
    <text evidence="5 14">In the C-terminal section; belongs to the HTP reductase family.</text>
</comment>
<feature type="region of interest" description="Disordered" evidence="15">
    <location>
        <begin position="344"/>
        <end position="373"/>
    </location>
</feature>
<keyword evidence="14" id="KW-0378">Hydrolase</keyword>
<dbReference type="InterPro" id="IPR002734">
    <property type="entry name" value="RibDG_C"/>
</dbReference>
<evidence type="ECO:0000259" key="16">
    <source>
        <dbReference type="PROSITE" id="PS51747"/>
    </source>
</evidence>
<dbReference type="InterPro" id="IPR024072">
    <property type="entry name" value="DHFR-like_dom_sf"/>
</dbReference>
<comment type="similarity">
    <text evidence="4 14">In the N-terminal section; belongs to the cytidine and deoxycytidylate deaminase family.</text>
</comment>
<comment type="catalytic activity">
    <reaction evidence="12 14">
        <text>5-amino-6-(5-phospho-D-ribitylamino)uracil + NADP(+) = 5-amino-6-(5-phospho-D-ribosylamino)uracil + NADPH + H(+)</text>
        <dbReference type="Rhea" id="RHEA:17845"/>
        <dbReference type="ChEBI" id="CHEBI:15378"/>
        <dbReference type="ChEBI" id="CHEBI:57783"/>
        <dbReference type="ChEBI" id="CHEBI:58349"/>
        <dbReference type="ChEBI" id="CHEBI:58421"/>
        <dbReference type="ChEBI" id="CHEBI:58453"/>
        <dbReference type="EC" id="1.1.1.193"/>
    </reaction>
</comment>
<comment type="pathway">
    <text evidence="2 14">Cofactor biosynthesis; riboflavin biosynthesis; 5-amino-6-(D-ribitylamino)uracil from GTP: step 2/4.</text>
</comment>
<dbReference type="InterPro" id="IPR016193">
    <property type="entry name" value="Cytidine_deaminase-like"/>
</dbReference>
<evidence type="ECO:0000256" key="11">
    <source>
        <dbReference type="ARBA" id="ARBA00023268"/>
    </source>
</evidence>
<evidence type="ECO:0000256" key="15">
    <source>
        <dbReference type="SAM" id="MobiDB-lite"/>
    </source>
</evidence>
<evidence type="ECO:0000256" key="14">
    <source>
        <dbReference type="PIRNR" id="PIRNR006769"/>
    </source>
</evidence>
<dbReference type="InterPro" id="IPR050765">
    <property type="entry name" value="Riboflavin_Biosynth_HTPR"/>
</dbReference>
<evidence type="ECO:0000256" key="7">
    <source>
        <dbReference type="ARBA" id="ARBA00022723"/>
    </source>
</evidence>
<comment type="caution">
    <text evidence="17">The sequence shown here is derived from an EMBL/GenBank/DDBJ whole genome shotgun (WGS) entry which is preliminary data.</text>
</comment>
<evidence type="ECO:0000256" key="5">
    <source>
        <dbReference type="ARBA" id="ARBA00007417"/>
    </source>
</evidence>
<feature type="compositionally biased region" description="Low complexity" evidence="15">
    <location>
        <begin position="349"/>
        <end position="360"/>
    </location>
</feature>
<gene>
    <name evidence="17" type="primary">ribD</name>
    <name evidence="17" type="ORF">GCM10023216_16610</name>
</gene>
<keyword evidence="18" id="KW-1185">Reference proteome</keyword>
<dbReference type="NCBIfam" id="TIGR00326">
    <property type="entry name" value="eubact_ribD"/>
    <property type="match status" value="1"/>
</dbReference>
<evidence type="ECO:0000313" key="17">
    <source>
        <dbReference type="EMBL" id="GAA4726626.1"/>
    </source>
</evidence>
<dbReference type="PROSITE" id="PS00903">
    <property type="entry name" value="CYT_DCMP_DEAMINASES_1"/>
    <property type="match status" value="1"/>
</dbReference>
<evidence type="ECO:0000256" key="10">
    <source>
        <dbReference type="ARBA" id="ARBA00023002"/>
    </source>
</evidence>
<evidence type="ECO:0000256" key="8">
    <source>
        <dbReference type="ARBA" id="ARBA00022833"/>
    </source>
</evidence>
<keyword evidence="11" id="KW-0511">Multifunctional enzyme</keyword>
<keyword evidence="8 14" id="KW-0862">Zinc</keyword>
<dbReference type="InterPro" id="IPR004794">
    <property type="entry name" value="Eubact_RibD"/>
</dbReference>
<comment type="pathway">
    <text evidence="3 14">Cofactor biosynthesis; riboflavin biosynthesis; 5-amino-6-(D-ribitylamino)uracil from GTP: step 3/4.</text>
</comment>
<dbReference type="PIRSF" id="PIRSF006769">
    <property type="entry name" value="RibD"/>
    <property type="match status" value="1"/>
</dbReference>
<evidence type="ECO:0000313" key="18">
    <source>
        <dbReference type="Proteomes" id="UP001500956"/>
    </source>
</evidence>
<dbReference type="EC" id="1.1.1.193" evidence="14"/>
<dbReference type="Pfam" id="PF01872">
    <property type="entry name" value="RibD_C"/>
    <property type="match status" value="1"/>
</dbReference>
<dbReference type="EC" id="3.5.4.26" evidence="14"/>
<keyword evidence="10 14" id="KW-0560">Oxidoreductase</keyword>
<evidence type="ECO:0000256" key="1">
    <source>
        <dbReference type="ARBA" id="ARBA00002151"/>
    </source>
</evidence>
<dbReference type="Gene3D" id="3.40.430.10">
    <property type="entry name" value="Dihydrofolate Reductase, subunit A"/>
    <property type="match status" value="1"/>
</dbReference>
<proteinExistence type="inferred from homology"/>
<dbReference type="PANTHER" id="PTHR38011:SF7">
    <property type="entry name" value="2,5-DIAMINO-6-RIBOSYLAMINO-4(3H)-PYRIMIDINONE 5'-PHOSPHATE REDUCTASE"/>
    <property type="match status" value="1"/>
</dbReference>
<dbReference type="PANTHER" id="PTHR38011">
    <property type="entry name" value="DIHYDROFOLATE REDUCTASE FAMILY PROTEIN (AFU_ORTHOLOGUE AFUA_8G06820)"/>
    <property type="match status" value="1"/>
</dbReference>
<name>A0ABP8YE47_9MICO</name>
<organism evidence="17 18">
    <name type="scientific">Isoptericola chiayiensis</name>
    <dbReference type="NCBI Taxonomy" id="579446"/>
    <lineage>
        <taxon>Bacteria</taxon>
        <taxon>Bacillati</taxon>
        <taxon>Actinomycetota</taxon>
        <taxon>Actinomycetes</taxon>
        <taxon>Micrococcales</taxon>
        <taxon>Promicromonosporaceae</taxon>
        <taxon>Isoptericola</taxon>
    </lineage>
</organism>
<comment type="function">
    <text evidence="1 14">Converts 2,5-diamino-6-(ribosylamino)-4(3h)-pyrimidinone 5'-phosphate into 5-amino-6-(ribosylamino)-2,4(1h,3h)-pyrimidinedione 5'-phosphate.</text>
</comment>
<evidence type="ECO:0000256" key="13">
    <source>
        <dbReference type="ARBA" id="ARBA00049886"/>
    </source>
</evidence>
<dbReference type="InterPro" id="IPR016192">
    <property type="entry name" value="APOBEC/CMP_deaminase_Zn-bd"/>
</dbReference>
<evidence type="ECO:0000256" key="12">
    <source>
        <dbReference type="ARBA" id="ARBA00049861"/>
    </source>
</evidence>
<feature type="domain" description="CMP/dCMP-type deaminase" evidence="16">
    <location>
        <begin position="13"/>
        <end position="128"/>
    </location>
</feature>
<evidence type="ECO:0000256" key="4">
    <source>
        <dbReference type="ARBA" id="ARBA00005259"/>
    </source>
</evidence>
<comment type="catalytic activity">
    <reaction evidence="13 14">
        <text>2,5-diamino-6-hydroxy-4-(5-phosphoribosylamino)-pyrimidine + H2O + H(+) = 5-amino-6-(5-phospho-D-ribosylamino)uracil + NH4(+)</text>
        <dbReference type="Rhea" id="RHEA:21868"/>
        <dbReference type="ChEBI" id="CHEBI:15377"/>
        <dbReference type="ChEBI" id="CHEBI:15378"/>
        <dbReference type="ChEBI" id="CHEBI:28938"/>
        <dbReference type="ChEBI" id="CHEBI:58453"/>
        <dbReference type="ChEBI" id="CHEBI:58614"/>
        <dbReference type="EC" id="3.5.4.26"/>
    </reaction>
</comment>
<evidence type="ECO:0000256" key="6">
    <source>
        <dbReference type="ARBA" id="ARBA00022619"/>
    </source>
</evidence>
<dbReference type="Proteomes" id="UP001500956">
    <property type="component" value="Unassembled WGS sequence"/>
</dbReference>
<evidence type="ECO:0000256" key="2">
    <source>
        <dbReference type="ARBA" id="ARBA00004882"/>
    </source>
</evidence>